<evidence type="ECO:0000256" key="1">
    <source>
        <dbReference type="ARBA" id="ARBA00004127"/>
    </source>
</evidence>
<dbReference type="GO" id="GO:0004176">
    <property type="term" value="F:ATP-dependent peptidase activity"/>
    <property type="evidence" value="ECO:0007669"/>
    <property type="project" value="InterPro"/>
</dbReference>
<evidence type="ECO:0000259" key="3">
    <source>
        <dbReference type="Pfam" id="PF05362"/>
    </source>
</evidence>
<protein>
    <submittedName>
        <fullName evidence="4">ATP-dependent protease La</fullName>
        <ecNumber evidence="4">3.4.21.53</ecNumber>
    </submittedName>
</protein>
<dbReference type="Pfam" id="PF05362">
    <property type="entry name" value="Lon_C"/>
    <property type="match status" value="1"/>
</dbReference>
<dbReference type="SUPFAM" id="SSF54211">
    <property type="entry name" value="Ribosomal protein S5 domain 2-like"/>
    <property type="match status" value="1"/>
</dbReference>
<organism evidence="4 5">
    <name type="scientific">Candidatus Methanoperedens nitratireducens</name>
    <dbReference type="NCBI Taxonomy" id="1392998"/>
    <lineage>
        <taxon>Archaea</taxon>
        <taxon>Methanobacteriati</taxon>
        <taxon>Methanobacteriota</taxon>
        <taxon>Stenosarchaea group</taxon>
        <taxon>Methanomicrobia</taxon>
        <taxon>Methanosarcinales</taxon>
        <taxon>ANME-2 cluster</taxon>
        <taxon>Candidatus Methanoperedentaceae</taxon>
        <taxon>Candidatus Methanoperedens</taxon>
    </lineage>
</organism>
<name>A0A0P8AEX4_9EURY</name>
<dbReference type="GO" id="GO:0004252">
    <property type="term" value="F:serine-type endopeptidase activity"/>
    <property type="evidence" value="ECO:0007669"/>
    <property type="project" value="UniProtKB-EC"/>
</dbReference>
<dbReference type="GO" id="GO:0006508">
    <property type="term" value="P:proteolysis"/>
    <property type="evidence" value="ECO:0007669"/>
    <property type="project" value="UniProtKB-KW"/>
</dbReference>
<dbReference type="Gene3D" id="3.30.230.10">
    <property type="match status" value="1"/>
</dbReference>
<dbReference type="EMBL" id="LKCM01000202">
    <property type="protein sequence ID" value="KPQ42814.1"/>
    <property type="molecule type" value="Genomic_DNA"/>
</dbReference>
<dbReference type="GO" id="GO:0005524">
    <property type="term" value="F:ATP binding"/>
    <property type="evidence" value="ECO:0007669"/>
    <property type="project" value="InterPro"/>
</dbReference>
<dbReference type="GO" id="GO:0012505">
    <property type="term" value="C:endomembrane system"/>
    <property type="evidence" value="ECO:0007669"/>
    <property type="project" value="UniProtKB-SubCell"/>
</dbReference>
<dbReference type="InterPro" id="IPR020568">
    <property type="entry name" value="Ribosomal_Su5_D2-typ_SF"/>
</dbReference>
<dbReference type="InterPro" id="IPR014721">
    <property type="entry name" value="Ribsml_uS5_D2-typ_fold_subgr"/>
</dbReference>
<comment type="caution">
    <text evidence="4">The sequence shown here is derived from an EMBL/GenBank/DDBJ whole genome shotgun (WGS) entry which is preliminary data.</text>
</comment>
<keyword evidence="4" id="KW-0378">Hydrolase</keyword>
<feature type="coiled-coil region" evidence="2">
    <location>
        <begin position="30"/>
        <end position="78"/>
    </location>
</feature>
<feature type="domain" description="Lon proteolytic" evidence="3">
    <location>
        <begin position="118"/>
        <end position="249"/>
    </location>
</feature>
<accession>A0A0P8AEX4</accession>
<dbReference type="GO" id="GO:0030163">
    <property type="term" value="P:protein catabolic process"/>
    <property type="evidence" value="ECO:0007669"/>
    <property type="project" value="InterPro"/>
</dbReference>
<proteinExistence type="predicted"/>
<dbReference type="Proteomes" id="UP000050360">
    <property type="component" value="Unassembled WGS sequence"/>
</dbReference>
<dbReference type="AlphaFoldDB" id="A0A0P8AEX4"/>
<evidence type="ECO:0000256" key="2">
    <source>
        <dbReference type="SAM" id="Coils"/>
    </source>
</evidence>
<dbReference type="PRINTS" id="PR00830">
    <property type="entry name" value="ENDOLAPTASE"/>
</dbReference>
<dbReference type="InterPro" id="IPR027065">
    <property type="entry name" value="Lon_Prtase"/>
</dbReference>
<keyword evidence="4" id="KW-0645">Protease</keyword>
<dbReference type="EC" id="3.4.21.53" evidence="4"/>
<sequence>MKSKILAVLLLISILMNIYLIQAQPSSKDLLEMKDKINQLEINNSEMSKQIYRDNLSIQNYASQLDLYREKIAGLEGKINNTPSGLSGAAKLEAPAVMQKVDYIEDYPFVRQQITEIGSMMNISVEIKPGKGRVLVDTKPLMGVVFQDAANTAAYTAQKKTGKDLSGSDIIFSIDATYEVPSVDGPSAGALMTLLVVGGLNNLELRKDMTMTGTIDKDGHVGEIGGVIEKAKAAKDSGKNLILLPGRTAGSFNILKRQEIIMELLS</sequence>
<reference evidence="4 5" key="1">
    <citation type="submission" date="2015-09" db="EMBL/GenBank/DDBJ databases">
        <title>A metagenomics-based metabolic model of nitrate-dependent anaerobic oxidation of methane by Methanoperedens-like archaea.</title>
        <authorList>
            <person name="Arshad A."/>
            <person name="Speth D.R."/>
            <person name="De Graaf R.M."/>
            <person name="Op Den Camp H.J."/>
            <person name="Jetten M.S."/>
            <person name="Welte C.U."/>
        </authorList>
    </citation>
    <scope>NUCLEOTIDE SEQUENCE [LARGE SCALE GENOMIC DNA]</scope>
</reference>
<evidence type="ECO:0000313" key="4">
    <source>
        <dbReference type="EMBL" id="KPQ42814.1"/>
    </source>
</evidence>
<comment type="subcellular location">
    <subcellularLocation>
        <location evidence="1">Endomembrane system</location>
        <topology evidence="1">Multi-pass membrane protein</topology>
    </subcellularLocation>
</comment>
<dbReference type="InterPro" id="IPR008269">
    <property type="entry name" value="Lon_proteolytic"/>
</dbReference>
<keyword evidence="2" id="KW-0175">Coiled coil</keyword>
<evidence type="ECO:0000313" key="5">
    <source>
        <dbReference type="Proteomes" id="UP000050360"/>
    </source>
</evidence>
<gene>
    <name evidence="4" type="ORF">MPEBLZ_02610</name>
</gene>
<dbReference type="PANTHER" id="PTHR10046">
    <property type="entry name" value="ATP DEPENDENT LON PROTEASE FAMILY MEMBER"/>
    <property type="match status" value="1"/>
</dbReference>